<sequence length="95" mass="10448">MSAQAVPTDAALALVASLQTRKQGLADRLHTSLLSVLRTTAAGHVPSITLTRASKEETYFDHATQSVRLRTERQQRVLTFGKKEAFSTSPQARRI</sequence>
<reference evidence="1 2" key="1">
    <citation type="submission" date="2016-07" db="EMBL/GenBank/DDBJ databases">
        <title>Pervasive Adenine N6-methylation of Active Genes in Fungi.</title>
        <authorList>
            <consortium name="DOE Joint Genome Institute"/>
            <person name="Mondo S.J."/>
            <person name="Dannebaum R.O."/>
            <person name="Kuo R.C."/>
            <person name="Labutti K."/>
            <person name="Haridas S."/>
            <person name="Kuo A."/>
            <person name="Salamov A."/>
            <person name="Ahrendt S.R."/>
            <person name="Lipzen A."/>
            <person name="Sullivan W."/>
            <person name="Andreopoulos W.B."/>
            <person name="Clum A."/>
            <person name="Lindquist E."/>
            <person name="Daum C."/>
            <person name="Ramamoorthy G.K."/>
            <person name="Gryganskyi A."/>
            <person name="Culley D."/>
            <person name="Magnuson J.K."/>
            <person name="James T.Y."/>
            <person name="O'Malley M.A."/>
            <person name="Stajich J.E."/>
            <person name="Spatafora J.W."/>
            <person name="Visel A."/>
            <person name="Grigoriev I.V."/>
        </authorList>
    </citation>
    <scope>NUCLEOTIDE SEQUENCE [LARGE SCALE GENOMIC DNA]</scope>
    <source>
        <strain evidence="1 2">12-1054</strain>
    </source>
</reference>
<evidence type="ECO:0000313" key="1">
    <source>
        <dbReference type="EMBL" id="ORY78969.1"/>
    </source>
</evidence>
<accession>A0A1Y2F533</accession>
<organism evidence="1 2">
    <name type="scientific">Protomyces lactucae-debilis</name>
    <dbReference type="NCBI Taxonomy" id="2754530"/>
    <lineage>
        <taxon>Eukaryota</taxon>
        <taxon>Fungi</taxon>
        <taxon>Dikarya</taxon>
        <taxon>Ascomycota</taxon>
        <taxon>Taphrinomycotina</taxon>
        <taxon>Taphrinomycetes</taxon>
        <taxon>Taphrinales</taxon>
        <taxon>Protomycetaceae</taxon>
        <taxon>Protomyces</taxon>
    </lineage>
</organism>
<protein>
    <submittedName>
        <fullName evidence="1">Uncharacterized protein</fullName>
    </submittedName>
</protein>
<keyword evidence="2" id="KW-1185">Reference proteome</keyword>
<dbReference type="GeneID" id="63786365"/>
<dbReference type="Proteomes" id="UP000193685">
    <property type="component" value="Unassembled WGS sequence"/>
</dbReference>
<gene>
    <name evidence="1" type="ORF">BCR37DRAFT_381833</name>
</gene>
<dbReference type="EMBL" id="MCFI01000016">
    <property type="protein sequence ID" value="ORY78969.1"/>
    <property type="molecule type" value="Genomic_DNA"/>
</dbReference>
<proteinExistence type="predicted"/>
<evidence type="ECO:0000313" key="2">
    <source>
        <dbReference type="Proteomes" id="UP000193685"/>
    </source>
</evidence>
<name>A0A1Y2F533_PROLT</name>
<dbReference type="RefSeq" id="XP_040723601.1">
    <property type="nucleotide sequence ID" value="XM_040869766.1"/>
</dbReference>
<dbReference type="AlphaFoldDB" id="A0A1Y2F533"/>
<comment type="caution">
    <text evidence="1">The sequence shown here is derived from an EMBL/GenBank/DDBJ whole genome shotgun (WGS) entry which is preliminary data.</text>
</comment>